<organism evidence="1 2">
    <name type="scientific">Opisthocomus hoazin</name>
    <name type="common">Hoatzin</name>
    <name type="synonym">Phasianus hoazin</name>
    <dbReference type="NCBI Taxonomy" id="30419"/>
    <lineage>
        <taxon>Eukaryota</taxon>
        <taxon>Metazoa</taxon>
        <taxon>Chordata</taxon>
        <taxon>Craniata</taxon>
        <taxon>Vertebrata</taxon>
        <taxon>Euteleostomi</taxon>
        <taxon>Archelosauria</taxon>
        <taxon>Archosauria</taxon>
        <taxon>Dinosauria</taxon>
        <taxon>Saurischia</taxon>
        <taxon>Theropoda</taxon>
        <taxon>Coelurosauria</taxon>
        <taxon>Aves</taxon>
        <taxon>Neognathae</taxon>
        <taxon>Neoaves</taxon>
        <taxon>Opisthocomiformes</taxon>
        <taxon>Opisthocomidae</taxon>
        <taxon>Opisthocomus</taxon>
    </lineage>
</organism>
<evidence type="ECO:0000313" key="2">
    <source>
        <dbReference type="Proteomes" id="UP000053605"/>
    </source>
</evidence>
<gene>
    <name evidence="1" type="ORF">N306_07313</name>
</gene>
<dbReference type="GO" id="GO:0007288">
    <property type="term" value="P:sperm axoneme assembly"/>
    <property type="evidence" value="ECO:0007669"/>
    <property type="project" value="TreeGrafter"/>
</dbReference>
<evidence type="ECO:0000313" key="1">
    <source>
        <dbReference type="EMBL" id="KFR03243.1"/>
    </source>
</evidence>
<sequence>LNDNPSHYKITLSGIVKSQKISFNPPFLMLMPVPLDVKTETAISIIPQDYLRRSRIHVELPELELEDGGRIYPFSVQFPEGQDIVLSSDGTNKEIICHISFRSSRPVSFLGSMFFIDKEENSCLDSQFKLLQQQRIAFLLYTRIWHFTALINKL</sequence>
<dbReference type="PANTHER" id="PTHR45912:SF3">
    <property type="entry name" value="CILIA- AND FLAGELLA-ASSOCIATED PROTEIN 47"/>
    <property type="match status" value="1"/>
</dbReference>
<reference evidence="1 2" key="1">
    <citation type="submission" date="2014-04" db="EMBL/GenBank/DDBJ databases">
        <title>Genome evolution of avian class.</title>
        <authorList>
            <person name="Zhang G."/>
            <person name="Li C."/>
        </authorList>
    </citation>
    <scope>NUCLEOTIDE SEQUENCE [LARGE SCALE GENOMIC DNA]</scope>
    <source>
        <strain evidence="1">BGI_N306</strain>
    </source>
</reference>
<dbReference type="PhylomeDB" id="A0A091VL93"/>
<dbReference type="AlphaFoldDB" id="A0A091VL93"/>
<evidence type="ECO:0008006" key="3">
    <source>
        <dbReference type="Google" id="ProtNLM"/>
    </source>
</evidence>
<dbReference type="STRING" id="30419.A0A091VL93"/>
<keyword evidence="2" id="KW-1185">Reference proteome</keyword>
<dbReference type="PANTHER" id="PTHR45912">
    <property type="entry name" value="CILIA- AND FLAGELLA-ASSOCIATED PROTEIN 47"/>
    <property type="match status" value="1"/>
</dbReference>
<dbReference type="Proteomes" id="UP000053605">
    <property type="component" value="Unassembled WGS sequence"/>
</dbReference>
<feature type="non-terminal residue" evidence="1">
    <location>
        <position position="154"/>
    </location>
</feature>
<name>A0A091VL93_OPIHO</name>
<dbReference type="EMBL" id="KK734067">
    <property type="protein sequence ID" value="KFR03243.1"/>
    <property type="molecule type" value="Genomic_DNA"/>
</dbReference>
<feature type="non-terminal residue" evidence="1">
    <location>
        <position position="1"/>
    </location>
</feature>
<accession>A0A091VL93</accession>
<dbReference type="GO" id="GO:0005929">
    <property type="term" value="C:cilium"/>
    <property type="evidence" value="ECO:0007669"/>
    <property type="project" value="TreeGrafter"/>
</dbReference>
<protein>
    <recommendedName>
        <fullName evidence="3">CFA47 protein</fullName>
    </recommendedName>
</protein>
<proteinExistence type="predicted"/>